<keyword evidence="2" id="KW-0902">Two-component regulatory system</keyword>
<protein>
    <recommendedName>
        <fullName evidence="9">Histidine kinase</fullName>
    </recommendedName>
</protein>
<dbReference type="PANTHER" id="PTHR45339:SF1">
    <property type="entry name" value="HYBRID SIGNAL TRANSDUCTION HISTIDINE KINASE J"/>
    <property type="match status" value="1"/>
</dbReference>
<reference evidence="7 8" key="1">
    <citation type="submission" date="2019-06" db="EMBL/GenBank/DDBJ databases">
        <title>Genome Sequence of the Brown Rot Fungal Pathogen Monilinia laxa.</title>
        <authorList>
            <person name="De Miccolis Angelini R.M."/>
            <person name="Landi L."/>
            <person name="Abate D."/>
            <person name="Pollastro S."/>
            <person name="Romanazzi G."/>
            <person name="Faretra F."/>
        </authorList>
    </citation>
    <scope>NUCLEOTIDE SEQUENCE [LARGE SCALE GENOMIC DNA]</scope>
    <source>
        <strain evidence="7 8">Mlax316</strain>
    </source>
</reference>
<dbReference type="SUPFAM" id="SSF55874">
    <property type="entry name" value="ATPase domain of HSP90 chaperone/DNA topoisomerase II/histidine kinase"/>
    <property type="match status" value="1"/>
</dbReference>
<feature type="region of interest" description="Disordered" evidence="4">
    <location>
        <begin position="817"/>
        <end position="838"/>
    </location>
</feature>
<dbReference type="PROSITE" id="PS50110">
    <property type="entry name" value="RESPONSE_REGULATORY"/>
    <property type="match status" value="1"/>
</dbReference>
<keyword evidence="1 3" id="KW-0597">Phosphoprotein</keyword>
<name>A0A5N6JXG7_MONLA</name>
<organism evidence="7 8">
    <name type="scientific">Monilinia laxa</name>
    <name type="common">Brown rot fungus</name>
    <name type="synonym">Sclerotinia laxa</name>
    <dbReference type="NCBI Taxonomy" id="61186"/>
    <lineage>
        <taxon>Eukaryota</taxon>
        <taxon>Fungi</taxon>
        <taxon>Dikarya</taxon>
        <taxon>Ascomycota</taxon>
        <taxon>Pezizomycotina</taxon>
        <taxon>Leotiomycetes</taxon>
        <taxon>Helotiales</taxon>
        <taxon>Sclerotiniaceae</taxon>
        <taxon>Monilinia</taxon>
    </lineage>
</organism>
<evidence type="ECO:0000256" key="1">
    <source>
        <dbReference type="ARBA" id="ARBA00022553"/>
    </source>
</evidence>
<dbReference type="CDD" id="cd17546">
    <property type="entry name" value="REC_hyHK_CKI1_RcsC-like"/>
    <property type="match status" value="1"/>
</dbReference>
<dbReference type="CDD" id="cd00082">
    <property type="entry name" value="HisKA"/>
    <property type="match status" value="1"/>
</dbReference>
<dbReference type="SUPFAM" id="SSF52172">
    <property type="entry name" value="CheY-like"/>
    <property type="match status" value="1"/>
</dbReference>
<dbReference type="GO" id="GO:0000155">
    <property type="term" value="F:phosphorelay sensor kinase activity"/>
    <property type="evidence" value="ECO:0007669"/>
    <property type="project" value="InterPro"/>
</dbReference>
<evidence type="ECO:0000259" key="6">
    <source>
        <dbReference type="PROSITE" id="PS50110"/>
    </source>
</evidence>
<dbReference type="EMBL" id="VIGI01000012">
    <property type="protein sequence ID" value="KAB8293500.1"/>
    <property type="molecule type" value="Genomic_DNA"/>
</dbReference>
<dbReference type="InterPro" id="IPR001789">
    <property type="entry name" value="Sig_transdc_resp-reg_receiver"/>
</dbReference>
<feature type="region of interest" description="Disordered" evidence="4">
    <location>
        <begin position="159"/>
        <end position="185"/>
    </location>
</feature>
<evidence type="ECO:0000313" key="8">
    <source>
        <dbReference type="Proteomes" id="UP000326757"/>
    </source>
</evidence>
<keyword evidence="8" id="KW-1185">Reference proteome</keyword>
<feature type="modified residue" description="4-aspartylphosphate" evidence="3">
    <location>
        <position position="951"/>
    </location>
</feature>
<accession>A0A5N6JXG7</accession>
<dbReference type="Pfam" id="PF00512">
    <property type="entry name" value="HisKA"/>
    <property type="match status" value="1"/>
</dbReference>
<feature type="domain" description="Histidine kinase" evidence="5">
    <location>
        <begin position="573"/>
        <end position="802"/>
    </location>
</feature>
<feature type="compositionally biased region" description="Basic and acidic residues" evidence="4">
    <location>
        <begin position="172"/>
        <end position="185"/>
    </location>
</feature>
<dbReference type="PRINTS" id="PR00344">
    <property type="entry name" value="BCTRLSENSOR"/>
</dbReference>
<comment type="caution">
    <text evidence="7">The sequence shown here is derived from an EMBL/GenBank/DDBJ whole genome shotgun (WGS) entry which is preliminary data.</text>
</comment>
<dbReference type="Gene3D" id="3.30.565.10">
    <property type="entry name" value="Histidine kinase-like ATPase, C-terminal domain"/>
    <property type="match status" value="1"/>
</dbReference>
<dbReference type="InterPro" id="IPR003661">
    <property type="entry name" value="HisK_dim/P_dom"/>
</dbReference>
<dbReference type="SMART" id="SM00387">
    <property type="entry name" value="HATPase_c"/>
    <property type="match status" value="1"/>
</dbReference>
<dbReference type="InterPro" id="IPR036097">
    <property type="entry name" value="HisK_dim/P_sf"/>
</dbReference>
<dbReference type="OrthoDB" id="60033at2759"/>
<dbReference type="SMART" id="SM00448">
    <property type="entry name" value="REC"/>
    <property type="match status" value="1"/>
</dbReference>
<dbReference type="FunFam" id="3.30.565.10:FF:000010">
    <property type="entry name" value="Sensor histidine kinase RcsC"/>
    <property type="match status" value="1"/>
</dbReference>
<evidence type="ECO:0000256" key="2">
    <source>
        <dbReference type="ARBA" id="ARBA00023012"/>
    </source>
</evidence>
<dbReference type="SMART" id="SM00388">
    <property type="entry name" value="HisKA"/>
    <property type="match status" value="1"/>
</dbReference>
<dbReference type="InterPro" id="IPR035965">
    <property type="entry name" value="PAS-like_dom_sf"/>
</dbReference>
<dbReference type="Proteomes" id="UP000326757">
    <property type="component" value="Unassembled WGS sequence"/>
</dbReference>
<dbReference type="Pfam" id="PF00072">
    <property type="entry name" value="Response_reg"/>
    <property type="match status" value="1"/>
</dbReference>
<sequence length="1102" mass="122024">MMHGGNDPKAFQSPDSNRIDIDLQLSILKYLPTPVLVLDQNRKSLWMNWKAGSLLGNSNSLTGLESGMIGKYLDQLGVILSGNRSWASVLDGVERSQLGDNSRNGGDLNLPSGLEIVVNDAFKVKNQNLNFRVCIEILNGNCGLYFILSFESSAGHGKNPANSCSKSASTENEVRRQDRPALRTKERNSSYLRKAVFDNVDTAAFILTADEGFYLPNRKTRDILGDAMGGKNGCDGTTFRNALQMWDEAYSHRLSPDEYPGTLLIRSQQPFTNYRCGFILPTNGDRMTTLMTGECLYDEATGAFLGAICWCQKIQEFGEYLIEKQQNQLRSHETICDLMPHLVWTTTPDGYSDWYSRRWYEYTGLSKEECLGIGWMHTRACPLLDENGNVLKWYGTNTDITDIVMSRIEAKRNKHQMLTVLAHAEVNLFCVDENRSVTMAEGGMLWGTKTERACMNKASFIGKDVIELMQSTQPGGVPGHEKSILNILAGEVEMTTCEERIGGRSYRTRLVADLEHSCDDGGQVPKVTGCLGLSIDITDMEKRAQLEMDNTRLMIEEQAAKDSSQMKSQFLANMSHEMRTPTAASYLFDIPSLSEDTTLTASQREYVSSIQLSGRALLTIVNDILDFSKIESGRLDIEEVPFNLCSTVAELCKLLTVFANQKNLKFTYEYDLEESLEVLGDPGRIRQVLSNLLTNALKFTENGSITIIAKGKRLPQSNGIENDRIEVVFLVRDTGIGISKTTLDNLFKPFSQGDSSTARIYGGTGLGLTISRNLATLMSGTITLESEEGAGSTATFTIPLKISSYCRLPQRSPVPSKLGFPFADNTSNTKPRSSRAESLPSIPYLPAITQVSVRQQTINQQISTSGTNHVLSPYLHNAKRNTQGEIRLSAEERAGLLVLVVEDNAINQTIALKTIRNLGFQANAVWNGQEALDYLSNPGSSRPKPDIILMDVQMPIIDGYEATRILRTNKDFERNSSHDMDLLEATGNLSSPRCADDSLTDLKSPSNGAKHKVTTSQRRGKVRDIPIIAMTASAIQGDREKCLEAGMDGYLSKPVEKGRLEETLVYWAHKVMSNQELADSAVTDSDGRYVKTDSGIVLENFT</sequence>
<dbReference type="CDD" id="cd16922">
    <property type="entry name" value="HATPase_EvgS-ArcB-TorS-like"/>
    <property type="match status" value="1"/>
</dbReference>
<dbReference type="InterPro" id="IPR003594">
    <property type="entry name" value="HATPase_dom"/>
</dbReference>
<evidence type="ECO:0008006" key="9">
    <source>
        <dbReference type="Google" id="ProtNLM"/>
    </source>
</evidence>
<evidence type="ECO:0000256" key="3">
    <source>
        <dbReference type="PROSITE-ProRule" id="PRU00169"/>
    </source>
</evidence>
<evidence type="ECO:0000256" key="4">
    <source>
        <dbReference type="SAM" id="MobiDB-lite"/>
    </source>
</evidence>
<dbReference type="AlphaFoldDB" id="A0A5N6JXG7"/>
<dbReference type="InterPro" id="IPR004358">
    <property type="entry name" value="Sig_transdc_His_kin-like_C"/>
</dbReference>
<dbReference type="SUPFAM" id="SSF47384">
    <property type="entry name" value="Homodimeric domain of signal transducing histidine kinase"/>
    <property type="match status" value="1"/>
</dbReference>
<evidence type="ECO:0000313" key="7">
    <source>
        <dbReference type="EMBL" id="KAB8293500.1"/>
    </source>
</evidence>
<evidence type="ECO:0000259" key="5">
    <source>
        <dbReference type="PROSITE" id="PS50109"/>
    </source>
</evidence>
<dbReference type="Gene3D" id="1.10.287.130">
    <property type="match status" value="1"/>
</dbReference>
<proteinExistence type="predicted"/>
<dbReference type="InterPro" id="IPR011006">
    <property type="entry name" value="CheY-like_superfamily"/>
</dbReference>
<dbReference type="Gene3D" id="3.40.50.2300">
    <property type="match status" value="1"/>
</dbReference>
<feature type="compositionally biased region" description="Polar residues" evidence="4">
    <location>
        <begin position="160"/>
        <end position="171"/>
    </location>
</feature>
<gene>
    <name evidence="7" type="ORF">EYC80_007807</name>
</gene>
<dbReference type="PANTHER" id="PTHR45339">
    <property type="entry name" value="HYBRID SIGNAL TRANSDUCTION HISTIDINE KINASE J"/>
    <property type="match status" value="1"/>
</dbReference>
<dbReference type="SUPFAM" id="SSF55785">
    <property type="entry name" value="PYP-like sensor domain (PAS domain)"/>
    <property type="match status" value="1"/>
</dbReference>
<dbReference type="InterPro" id="IPR036890">
    <property type="entry name" value="HATPase_C_sf"/>
</dbReference>
<dbReference type="Pfam" id="PF02518">
    <property type="entry name" value="HATPase_c"/>
    <property type="match status" value="1"/>
</dbReference>
<dbReference type="PROSITE" id="PS50109">
    <property type="entry name" value="HIS_KIN"/>
    <property type="match status" value="1"/>
</dbReference>
<dbReference type="InterPro" id="IPR005467">
    <property type="entry name" value="His_kinase_dom"/>
</dbReference>
<feature type="domain" description="Response regulatory" evidence="6">
    <location>
        <begin position="897"/>
        <end position="1068"/>
    </location>
</feature>